<dbReference type="PANTHER" id="PTHR46383">
    <property type="entry name" value="ASPARTATE AMINOTRANSFERASE"/>
    <property type="match status" value="1"/>
</dbReference>
<dbReference type="EC" id="2.6.1.-" evidence="6"/>
<dbReference type="EMBL" id="JAUNQW010000022">
    <property type="protein sequence ID" value="MDO5457706.1"/>
    <property type="molecule type" value="Genomic_DNA"/>
</dbReference>
<reference evidence="8" key="1">
    <citation type="submission" date="2023-07" db="EMBL/GenBank/DDBJ databases">
        <title>Between Cages and Wild: Unraveling the Impact of Captivity on Animal Microbiomes and Antimicrobial Resistance.</title>
        <authorList>
            <person name="Schmartz G.P."/>
            <person name="Rehner J."/>
            <person name="Schuff M.J."/>
            <person name="Becker S.L."/>
            <person name="Kravczyk M."/>
            <person name="Gurevich A."/>
            <person name="Francke R."/>
            <person name="Mueller R."/>
            <person name="Keller V."/>
            <person name="Keller A."/>
        </authorList>
    </citation>
    <scope>NUCLEOTIDE SEQUENCE</scope>
    <source>
        <strain evidence="8">S39M_St_73</strain>
    </source>
</reference>
<evidence type="ECO:0000256" key="4">
    <source>
        <dbReference type="ARBA" id="ARBA00022679"/>
    </source>
</evidence>
<keyword evidence="5" id="KW-0663">Pyridoxal phosphate</keyword>
<comment type="caution">
    <text evidence="8">The sequence shown here is derived from an EMBL/GenBank/DDBJ whole genome shotgun (WGS) entry which is preliminary data.</text>
</comment>
<dbReference type="PANTHER" id="PTHR46383:SF4">
    <property type="entry name" value="AMINOTRANSFERASE"/>
    <property type="match status" value="1"/>
</dbReference>
<evidence type="ECO:0000256" key="2">
    <source>
        <dbReference type="ARBA" id="ARBA00007441"/>
    </source>
</evidence>
<comment type="cofactor">
    <cofactor evidence="1 6">
        <name>pyridoxal 5'-phosphate</name>
        <dbReference type="ChEBI" id="CHEBI:597326"/>
    </cofactor>
</comment>
<dbReference type="InterPro" id="IPR015422">
    <property type="entry name" value="PyrdxlP-dep_Trfase_small"/>
</dbReference>
<dbReference type="InterPro" id="IPR004838">
    <property type="entry name" value="NHTrfase_class1_PyrdxlP-BS"/>
</dbReference>
<dbReference type="Gene3D" id="3.40.640.10">
    <property type="entry name" value="Type I PLP-dependent aspartate aminotransferase-like (Major domain)"/>
    <property type="match status" value="1"/>
</dbReference>
<dbReference type="SUPFAM" id="SSF53383">
    <property type="entry name" value="PLP-dependent transferases"/>
    <property type="match status" value="1"/>
</dbReference>
<dbReference type="PROSITE" id="PS00105">
    <property type="entry name" value="AA_TRANSFER_CLASS_1"/>
    <property type="match status" value="1"/>
</dbReference>
<gene>
    <name evidence="8" type="ORF">Q4F26_05095</name>
</gene>
<evidence type="ECO:0000259" key="7">
    <source>
        <dbReference type="Pfam" id="PF00155"/>
    </source>
</evidence>
<dbReference type="InterPro" id="IPR004839">
    <property type="entry name" value="Aminotransferase_I/II_large"/>
</dbReference>
<dbReference type="AlphaFoldDB" id="A0AA43UCY9"/>
<dbReference type="CDD" id="cd00609">
    <property type="entry name" value="AAT_like"/>
    <property type="match status" value="1"/>
</dbReference>
<evidence type="ECO:0000256" key="1">
    <source>
        <dbReference type="ARBA" id="ARBA00001933"/>
    </source>
</evidence>
<dbReference type="InterPro" id="IPR050596">
    <property type="entry name" value="AspAT/PAT-like"/>
</dbReference>
<proteinExistence type="inferred from homology"/>
<organism evidence="8 9">
    <name type="scientific">Atopococcus tabaci</name>
    <dbReference type="NCBI Taxonomy" id="269774"/>
    <lineage>
        <taxon>Bacteria</taxon>
        <taxon>Bacillati</taxon>
        <taxon>Bacillota</taxon>
        <taxon>Bacilli</taxon>
        <taxon>Lactobacillales</taxon>
        <taxon>Carnobacteriaceae</taxon>
        <taxon>Atopococcus</taxon>
    </lineage>
</organism>
<keyword evidence="3 6" id="KW-0032">Aminotransferase</keyword>
<evidence type="ECO:0000256" key="6">
    <source>
        <dbReference type="RuleBase" id="RU000481"/>
    </source>
</evidence>
<dbReference type="GO" id="GO:0030170">
    <property type="term" value="F:pyridoxal phosphate binding"/>
    <property type="evidence" value="ECO:0007669"/>
    <property type="project" value="InterPro"/>
</dbReference>
<feature type="domain" description="Aminotransferase class I/classII large" evidence="7">
    <location>
        <begin position="30"/>
        <end position="379"/>
    </location>
</feature>
<evidence type="ECO:0000313" key="8">
    <source>
        <dbReference type="EMBL" id="MDO5457706.1"/>
    </source>
</evidence>
<dbReference type="InterPro" id="IPR015424">
    <property type="entry name" value="PyrdxlP-dep_Trfase"/>
</dbReference>
<keyword evidence="4 6" id="KW-0808">Transferase</keyword>
<protein>
    <recommendedName>
        <fullName evidence="6">Aminotransferase</fullName>
        <ecNumber evidence="6">2.6.1.-</ecNumber>
    </recommendedName>
</protein>
<accession>A0AA43UCY9</accession>
<evidence type="ECO:0000256" key="3">
    <source>
        <dbReference type="ARBA" id="ARBA00022576"/>
    </source>
</evidence>
<dbReference type="Proteomes" id="UP001171751">
    <property type="component" value="Unassembled WGS sequence"/>
</dbReference>
<dbReference type="InterPro" id="IPR015421">
    <property type="entry name" value="PyrdxlP-dep_Trfase_major"/>
</dbReference>
<dbReference type="Gene3D" id="3.90.1150.10">
    <property type="entry name" value="Aspartate Aminotransferase, domain 1"/>
    <property type="match status" value="1"/>
</dbReference>
<sequence length="384" mass="43135">MTIGVNKIYKNIPNSYIRAFDEEISNVEGIIKFTLGEPDFDIPTFVKDAAKQAIEDNYSHYGPTNGMPFYRQEICNYLKRHYDLEYDPNKNIIVTAGVSQGLSNAAHALLNPGEKVVVSSPYFTMYDTTIRSAYGELVEVDTSKEGFKFTPEKLDEVLDQEDNIKYVLLNYPNNPTGVSYTSDELKELAEVIEKHDVYCVSDEVYSALTYDGFKHTSIAQFIPNRTILLNGMSKAYAMTGYRLGYMAIPEDIYQTFYVVHQATLTCVSTAAQIAGAAALRDGDEEVEKMRKAYAERRNFLIPELEKLGFEIATPNGAFYLFIKIPEGQNQDSRKFALEIAKEAGVGFIPGEAFGEHGQGYLRMSYASSMEDLEEGVQRLNAYLG</sequence>
<dbReference type="GO" id="GO:0008483">
    <property type="term" value="F:transaminase activity"/>
    <property type="evidence" value="ECO:0007669"/>
    <property type="project" value="UniProtKB-KW"/>
</dbReference>
<evidence type="ECO:0000256" key="5">
    <source>
        <dbReference type="ARBA" id="ARBA00022898"/>
    </source>
</evidence>
<dbReference type="Pfam" id="PF00155">
    <property type="entry name" value="Aminotran_1_2"/>
    <property type="match status" value="1"/>
</dbReference>
<dbReference type="GO" id="GO:0006520">
    <property type="term" value="P:amino acid metabolic process"/>
    <property type="evidence" value="ECO:0007669"/>
    <property type="project" value="InterPro"/>
</dbReference>
<dbReference type="FunFam" id="3.40.640.10:FF:000033">
    <property type="entry name" value="Aspartate aminotransferase"/>
    <property type="match status" value="1"/>
</dbReference>
<comment type="similarity">
    <text evidence="2 6">Belongs to the class-I pyridoxal-phosphate-dependent aminotransferase family.</text>
</comment>
<name>A0AA43UCY9_9LACT</name>
<keyword evidence="9" id="KW-1185">Reference proteome</keyword>
<dbReference type="PRINTS" id="PR00753">
    <property type="entry name" value="ACCSYNTHASE"/>
</dbReference>
<evidence type="ECO:0000313" key="9">
    <source>
        <dbReference type="Proteomes" id="UP001171751"/>
    </source>
</evidence>